<keyword evidence="2" id="KW-0547">Nucleotide-binding</keyword>
<comment type="caution">
    <text evidence="2">The sequence shown here is derived from an EMBL/GenBank/DDBJ whole genome shotgun (WGS) entry which is preliminary data.</text>
</comment>
<accession>A0A6H9Z5M6</accession>
<dbReference type="AlphaFoldDB" id="A0A6H9Z5M6"/>
<reference evidence="2 3" key="1">
    <citation type="submission" date="2019-09" db="EMBL/GenBank/DDBJ databases">
        <title>Actinomadura physcomitrii sp. nov., a novel actinomycete isolated from moss [Physcomitrium sphaericum (Ludw) Fuernr].</title>
        <authorList>
            <person name="Zhuang X."/>
            <person name="Liu C."/>
        </authorList>
    </citation>
    <scope>NUCLEOTIDE SEQUENCE [LARGE SCALE GENOMIC DNA]</scope>
    <source>
        <strain evidence="2 3">HMC1</strain>
    </source>
</reference>
<feature type="domain" description="Orc1-like AAA ATPase" evidence="1">
    <location>
        <begin position="164"/>
        <end position="210"/>
    </location>
</feature>
<evidence type="ECO:0000313" key="2">
    <source>
        <dbReference type="EMBL" id="KAB2352598.1"/>
    </source>
</evidence>
<keyword evidence="3" id="KW-1185">Reference proteome</keyword>
<protein>
    <submittedName>
        <fullName evidence="2">ATP-binding protein</fullName>
    </submittedName>
</protein>
<gene>
    <name evidence="2" type="ORF">F8566_02760</name>
</gene>
<dbReference type="Pfam" id="PF13191">
    <property type="entry name" value="AAA_16"/>
    <property type="match status" value="1"/>
</dbReference>
<evidence type="ECO:0000313" key="3">
    <source>
        <dbReference type="Proteomes" id="UP000468735"/>
    </source>
</evidence>
<dbReference type="RefSeq" id="WP_151557570.1">
    <property type="nucleotide sequence ID" value="NZ_WBMT01000001.1"/>
</dbReference>
<dbReference type="EMBL" id="WBMT01000001">
    <property type="protein sequence ID" value="KAB2352598.1"/>
    <property type="molecule type" value="Genomic_DNA"/>
</dbReference>
<dbReference type="InterPro" id="IPR027417">
    <property type="entry name" value="P-loop_NTPase"/>
</dbReference>
<dbReference type="Proteomes" id="UP000468735">
    <property type="component" value="Unassembled WGS sequence"/>
</dbReference>
<dbReference type="Gene3D" id="3.40.50.300">
    <property type="entry name" value="P-loop containing nucleotide triphosphate hydrolases"/>
    <property type="match status" value="1"/>
</dbReference>
<dbReference type="OrthoDB" id="218695at2"/>
<evidence type="ECO:0000259" key="1">
    <source>
        <dbReference type="Pfam" id="PF13191"/>
    </source>
</evidence>
<dbReference type="GO" id="GO:0005524">
    <property type="term" value="F:ATP binding"/>
    <property type="evidence" value="ECO:0007669"/>
    <property type="project" value="UniProtKB-KW"/>
</dbReference>
<name>A0A6H9Z5M6_9ACTN</name>
<dbReference type="InterPro" id="IPR041664">
    <property type="entry name" value="AAA_16"/>
</dbReference>
<dbReference type="SUPFAM" id="SSF52540">
    <property type="entry name" value="P-loop containing nucleoside triphosphate hydrolases"/>
    <property type="match status" value="1"/>
</dbReference>
<sequence>MAEGMAPGRKAGRRWGDLQGDLLEVRELAQWLREQIDAAGLTLRKLEMNPQIPYSRDVISRLLSGRERPDFEFVRLVVTACIPKDEHGRQVLLDRADALWKAANPATAHPYPPSWTKRQSADRFAARTGSAGIDAAAAAELDWSGHFAPRARGVEYPTERGSYFVGRQRAISELTEWLTSAGHTWRSVVVTGAPGSGKSALLGHLLSRSRAATRR</sequence>
<keyword evidence="2" id="KW-0067">ATP-binding</keyword>
<organism evidence="2 3">
    <name type="scientific">Actinomadura rudentiformis</name>
    <dbReference type="NCBI Taxonomy" id="359158"/>
    <lineage>
        <taxon>Bacteria</taxon>
        <taxon>Bacillati</taxon>
        <taxon>Actinomycetota</taxon>
        <taxon>Actinomycetes</taxon>
        <taxon>Streptosporangiales</taxon>
        <taxon>Thermomonosporaceae</taxon>
        <taxon>Actinomadura</taxon>
    </lineage>
</organism>
<proteinExistence type="predicted"/>